<name>A0A2H5Q7V9_CITUN</name>
<dbReference type="EMBL" id="BDQV01000242">
    <property type="protein sequence ID" value="GAY60673.1"/>
    <property type="molecule type" value="Genomic_DNA"/>
</dbReference>
<organism evidence="1 2">
    <name type="scientific">Citrus unshiu</name>
    <name type="common">Satsuma mandarin</name>
    <name type="synonym">Citrus nobilis var. unshiu</name>
    <dbReference type="NCBI Taxonomy" id="55188"/>
    <lineage>
        <taxon>Eukaryota</taxon>
        <taxon>Viridiplantae</taxon>
        <taxon>Streptophyta</taxon>
        <taxon>Embryophyta</taxon>
        <taxon>Tracheophyta</taxon>
        <taxon>Spermatophyta</taxon>
        <taxon>Magnoliopsida</taxon>
        <taxon>eudicotyledons</taxon>
        <taxon>Gunneridae</taxon>
        <taxon>Pentapetalae</taxon>
        <taxon>rosids</taxon>
        <taxon>malvids</taxon>
        <taxon>Sapindales</taxon>
        <taxon>Rutaceae</taxon>
        <taxon>Aurantioideae</taxon>
        <taxon>Citrus</taxon>
    </lineage>
</organism>
<evidence type="ECO:0000313" key="1">
    <source>
        <dbReference type="EMBL" id="GAY60673.1"/>
    </source>
</evidence>
<reference evidence="1 2" key="1">
    <citation type="journal article" date="2017" name="Front. Genet.">
        <title>Draft sequencing of the heterozygous diploid genome of Satsuma (Citrus unshiu Marc.) using a hybrid assembly approach.</title>
        <authorList>
            <person name="Shimizu T."/>
            <person name="Tanizawa Y."/>
            <person name="Mochizuki T."/>
            <person name="Nagasaki H."/>
            <person name="Yoshioka T."/>
            <person name="Toyoda A."/>
            <person name="Fujiyama A."/>
            <person name="Kaminuma E."/>
            <person name="Nakamura Y."/>
        </authorList>
    </citation>
    <scope>NUCLEOTIDE SEQUENCE [LARGE SCALE GENOMIC DNA]</scope>
    <source>
        <strain evidence="2">cv. Miyagawa wase</strain>
    </source>
</reference>
<evidence type="ECO:0000313" key="2">
    <source>
        <dbReference type="Proteomes" id="UP000236630"/>
    </source>
</evidence>
<gene>
    <name evidence="1" type="ORF">CUMW_203840</name>
</gene>
<comment type="caution">
    <text evidence="1">The sequence shown here is derived from an EMBL/GenBank/DDBJ whole genome shotgun (WGS) entry which is preliminary data.</text>
</comment>
<protein>
    <submittedName>
        <fullName evidence="1">Uncharacterized protein</fullName>
    </submittedName>
</protein>
<dbReference type="AlphaFoldDB" id="A0A2H5Q7V9"/>
<proteinExistence type="predicted"/>
<keyword evidence="2" id="KW-1185">Reference proteome</keyword>
<accession>A0A2H5Q7V9</accession>
<dbReference type="Proteomes" id="UP000236630">
    <property type="component" value="Unassembled WGS sequence"/>
</dbReference>
<sequence length="74" mass="8621">MCNAYTIREIFGPLICCHVINQQCIKILFEQDRDTSSVNATSSIRICEQCHFSFYAPPKVFDRPEFKSDVRFIV</sequence>